<comment type="caution">
    <text evidence="4">The sequence shown here is derived from an EMBL/GenBank/DDBJ whole genome shotgun (WGS) entry which is preliminary data.</text>
</comment>
<feature type="domain" description="C2H2-type" evidence="3">
    <location>
        <begin position="206"/>
        <end position="233"/>
    </location>
</feature>
<feature type="region of interest" description="Disordered" evidence="2">
    <location>
        <begin position="86"/>
        <end position="116"/>
    </location>
</feature>
<evidence type="ECO:0000256" key="1">
    <source>
        <dbReference type="PROSITE-ProRule" id="PRU00042"/>
    </source>
</evidence>
<dbReference type="PROSITE" id="PS00028">
    <property type="entry name" value="ZINC_FINGER_C2H2_1"/>
    <property type="match status" value="3"/>
</dbReference>
<sequence length="352" mass="39741">MEKHRCKLCFRSFVNGKALGGHMRSHMMNLYSSFKAKKKEEFKEEEEISESTPSSEEEEEENEESGDHHKGLVELDQEFCSNSVVVQDRESETEESSKNPICRRSKRAKKSRISDSTTLESIADYNKSISMKEPEKQCRFSTEFVETELPVSSISDTTPEEDVAYCLMMLSRDKWKKEEDSKNKNCYDLGVVKKLTKNRRTSRGKYRCEDCNKVFRSYQALGGHRASHKRIKALISNYSTEEPGVGKMETGEEDAIANNAVFSSVIVEEKKMHECPVCYRVFSSGQALGGHKRSHVMGAAAAATPAKSFSSRIGETLIDLNLPAPIDDDDDDDSQIELSAVSDAEFVKTFKQ</sequence>
<dbReference type="SUPFAM" id="SSF57667">
    <property type="entry name" value="beta-beta-alpha zinc fingers"/>
    <property type="match status" value="1"/>
</dbReference>
<dbReference type="EMBL" id="JBJUIK010000001">
    <property type="protein sequence ID" value="KAL3537039.1"/>
    <property type="molecule type" value="Genomic_DNA"/>
</dbReference>
<dbReference type="SMART" id="SM00355">
    <property type="entry name" value="ZnF_C2H2"/>
    <property type="match status" value="3"/>
</dbReference>
<keyword evidence="1" id="KW-0479">Metal-binding</keyword>
<feature type="region of interest" description="Disordered" evidence="2">
    <location>
        <begin position="40"/>
        <end position="73"/>
    </location>
</feature>
<feature type="domain" description="C2H2-type" evidence="3">
    <location>
        <begin position="4"/>
        <end position="26"/>
    </location>
</feature>
<keyword evidence="5" id="KW-1185">Reference proteome</keyword>
<feature type="compositionally biased region" description="Basic residues" evidence="2">
    <location>
        <begin position="101"/>
        <end position="111"/>
    </location>
</feature>
<dbReference type="Proteomes" id="UP001630127">
    <property type="component" value="Unassembled WGS sequence"/>
</dbReference>
<feature type="domain" description="C2H2-type" evidence="3">
    <location>
        <begin position="273"/>
        <end position="295"/>
    </location>
</feature>
<evidence type="ECO:0000313" key="4">
    <source>
        <dbReference type="EMBL" id="KAL3537039.1"/>
    </source>
</evidence>
<dbReference type="InterPro" id="IPR036236">
    <property type="entry name" value="Znf_C2H2_sf"/>
</dbReference>
<dbReference type="InterPro" id="IPR013087">
    <property type="entry name" value="Znf_C2H2_type"/>
</dbReference>
<protein>
    <recommendedName>
        <fullName evidence="3">C2H2-type domain-containing protein</fullName>
    </recommendedName>
</protein>
<dbReference type="AlphaFoldDB" id="A0ABD3B0Q8"/>
<dbReference type="Pfam" id="PF13912">
    <property type="entry name" value="zf-C2H2_6"/>
    <property type="match status" value="3"/>
</dbReference>
<dbReference type="Gene3D" id="3.30.160.60">
    <property type="entry name" value="Classic Zinc Finger"/>
    <property type="match status" value="1"/>
</dbReference>
<keyword evidence="1" id="KW-0863">Zinc-finger</keyword>
<proteinExistence type="predicted"/>
<dbReference type="GO" id="GO:0008270">
    <property type="term" value="F:zinc ion binding"/>
    <property type="evidence" value="ECO:0007669"/>
    <property type="project" value="UniProtKB-KW"/>
</dbReference>
<keyword evidence="1" id="KW-0862">Zinc</keyword>
<dbReference type="PANTHER" id="PTHR46326">
    <property type="entry name" value="ZINC FINGER PROTEIN ZAT1-RELATED"/>
    <property type="match status" value="1"/>
</dbReference>
<evidence type="ECO:0000256" key="2">
    <source>
        <dbReference type="SAM" id="MobiDB-lite"/>
    </source>
</evidence>
<reference evidence="4 5" key="1">
    <citation type="submission" date="2024-11" db="EMBL/GenBank/DDBJ databases">
        <title>A near-complete genome assembly of Cinchona calisaya.</title>
        <authorList>
            <person name="Lian D.C."/>
            <person name="Zhao X.W."/>
            <person name="Wei L."/>
        </authorList>
    </citation>
    <scope>NUCLEOTIDE SEQUENCE [LARGE SCALE GENOMIC DNA]</scope>
    <source>
        <tissue evidence="4">Nenye</tissue>
    </source>
</reference>
<dbReference type="PANTHER" id="PTHR46326:SF2">
    <property type="entry name" value="ZINC FINGER PROTEIN ZAT1-RELATED"/>
    <property type="match status" value="1"/>
</dbReference>
<dbReference type="InterPro" id="IPR044303">
    <property type="entry name" value="ZAT1/4/9"/>
</dbReference>
<gene>
    <name evidence="4" type="ORF">ACH5RR_000405</name>
</gene>
<organism evidence="4 5">
    <name type="scientific">Cinchona calisaya</name>
    <dbReference type="NCBI Taxonomy" id="153742"/>
    <lineage>
        <taxon>Eukaryota</taxon>
        <taxon>Viridiplantae</taxon>
        <taxon>Streptophyta</taxon>
        <taxon>Embryophyta</taxon>
        <taxon>Tracheophyta</taxon>
        <taxon>Spermatophyta</taxon>
        <taxon>Magnoliopsida</taxon>
        <taxon>eudicotyledons</taxon>
        <taxon>Gunneridae</taxon>
        <taxon>Pentapetalae</taxon>
        <taxon>asterids</taxon>
        <taxon>lamiids</taxon>
        <taxon>Gentianales</taxon>
        <taxon>Rubiaceae</taxon>
        <taxon>Cinchonoideae</taxon>
        <taxon>Cinchoneae</taxon>
        <taxon>Cinchona</taxon>
    </lineage>
</organism>
<evidence type="ECO:0000313" key="5">
    <source>
        <dbReference type="Proteomes" id="UP001630127"/>
    </source>
</evidence>
<accession>A0ABD3B0Q8</accession>
<feature type="compositionally biased region" description="Acidic residues" evidence="2">
    <location>
        <begin position="43"/>
        <end position="64"/>
    </location>
</feature>
<name>A0ABD3B0Q8_9GENT</name>
<dbReference type="PROSITE" id="PS50157">
    <property type="entry name" value="ZINC_FINGER_C2H2_2"/>
    <property type="match status" value="3"/>
</dbReference>
<evidence type="ECO:0000259" key="3">
    <source>
        <dbReference type="PROSITE" id="PS50157"/>
    </source>
</evidence>